<dbReference type="InterPro" id="IPR023214">
    <property type="entry name" value="HAD_sf"/>
</dbReference>
<evidence type="ECO:0000256" key="6">
    <source>
        <dbReference type="ARBA" id="ARBA00022741"/>
    </source>
</evidence>
<evidence type="ECO:0000313" key="13">
    <source>
        <dbReference type="Proteomes" id="UP000243579"/>
    </source>
</evidence>
<dbReference type="Gene3D" id="1.20.1110.10">
    <property type="entry name" value="Calcium-transporting ATPase, transmembrane domain"/>
    <property type="match status" value="2"/>
</dbReference>
<keyword evidence="8" id="KW-0460">Magnesium</keyword>
<evidence type="ECO:0000256" key="8">
    <source>
        <dbReference type="ARBA" id="ARBA00022842"/>
    </source>
</evidence>
<evidence type="ECO:0000256" key="4">
    <source>
        <dbReference type="ARBA" id="ARBA00022692"/>
    </source>
</evidence>
<feature type="transmembrane region" description="Helical" evidence="11">
    <location>
        <begin position="570"/>
        <end position="590"/>
    </location>
</feature>
<protein>
    <submittedName>
        <fullName evidence="12">P-type ATPase (P-ATPase) Superfamily</fullName>
    </submittedName>
</protein>
<dbReference type="Gene3D" id="3.40.50.1000">
    <property type="entry name" value="HAD superfamily/HAD-like"/>
    <property type="match status" value="1"/>
</dbReference>
<dbReference type="PANTHER" id="PTHR42861">
    <property type="entry name" value="CALCIUM-TRANSPORTING ATPASE"/>
    <property type="match status" value="1"/>
</dbReference>
<accession>A0A1V9ZH91</accession>
<dbReference type="EMBL" id="JNBR01000115">
    <property type="protein sequence ID" value="OQR97359.1"/>
    <property type="molecule type" value="Genomic_DNA"/>
</dbReference>
<gene>
    <name evidence="12" type="ORF">ACHHYP_12119</name>
</gene>
<dbReference type="FunFam" id="3.40.50.1000:FF:000211">
    <property type="entry name" value="Plasma membrane ATPase"/>
    <property type="match status" value="1"/>
</dbReference>
<evidence type="ECO:0000256" key="2">
    <source>
        <dbReference type="ARBA" id="ARBA00008804"/>
    </source>
</evidence>
<dbReference type="Gene3D" id="3.40.1110.10">
    <property type="entry name" value="Calcium-transporting ATPase, cytoplasmic domain N"/>
    <property type="match status" value="1"/>
</dbReference>
<dbReference type="SUPFAM" id="SSF81665">
    <property type="entry name" value="Calcium ATPase, transmembrane domain M"/>
    <property type="match status" value="1"/>
</dbReference>
<evidence type="ECO:0000256" key="7">
    <source>
        <dbReference type="ARBA" id="ARBA00022840"/>
    </source>
</evidence>
<dbReference type="Pfam" id="PF00702">
    <property type="entry name" value="Hydrolase"/>
    <property type="match status" value="1"/>
</dbReference>
<keyword evidence="7" id="KW-0067">ATP-binding</keyword>
<feature type="transmembrane region" description="Helical" evidence="11">
    <location>
        <begin position="543"/>
        <end position="563"/>
    </location>
</feature>
<dbReference type="Proteomes" id="UP000243579">
    <property type="component" value="Unassembled WGS sequence"/>
</dbReference>
<dbReference type="STRING" id="1202772.A0A1V9ZH91"/>
<dbReference type="InterPro" id="IPR023299">
    <property type="entry name" value="ATPase_P-typ_cyto_dom_N"/>
</dbReference>
<dbReference type="InterPro" id="IPR036412">
    <property type="entry name" value="HAD-like_sf"/>
</dbReference>
<dbReference type="PRINTS" id="PR00119">
    <property type="entry name" value="CATATPASE"/>
</dbReference>
<dbReference type="GO" id="GO:0005524">
    <property type="term" value="F:ATP binding"/>
    <property type="evidence" value="ECO:0007669"/>
    <property type="project" value="UniProtKB-KW"/>
</dbReference>
<feature type="transmembrane region" description="Helical" evidence="11">
    <location>
        <begin position="221"/>
        <end position="240"/>
    </location>
</feature>
<keyword evidence="13" id="KW-1185">Reference proteome</keyword>
<name>A0A1V9ZH91_ACHHY</name>
<evidence type="ECO:0000313" key="12">
    <source>
        <dbReference type="EMBL" id="OQR97359.1"/>
    </source>
</evidence>
<reference evidence="12 13" key="1">
    <citation type="journal article" date="2014" name="Genome Biol. Evol.">
        <title>The secreted proteins of Achlya hypogyna and Thraustotheca clavata identify the ancestral oomycete secretome and reveal gene acquisitions by horizontal gene transfer.</title>
        <authorList>
            <person name="Misner I."/>
            <person name="Blouin N."/>
            <person name="Leonard G."/>
            <person name="Richards T.A."/>
            <person name="Lane C.E."/>
        </authorList>
    </citation>
    <scope>NUCLEOTIDE SEQUENCE [LARGE SCALE GENOMIC DNA]</scope>
    <source>
        <strain evidence="12 13">ATCC 48635</strain>
    </source>
</reference>
<evidence type="ECO:0000256" key="9">
    <source>
        <dbReference type="ARBA" id="ARBA00022989"/>
    </source>
</evidence>
<dbReference type="InterPro" id="IPR023298">
    <property type="entry name" value="ATPase_P-typ_TM_dom_sf"/>
</dbReference>
<dbReference type="OrthoDB" id="116380at2759"/>
<dbReference type="GO" id="GO:0016887">
    <property type="term" value="F:ATP hydrolysis activity"/>
    <property type="evidence" value="ECO:0007669"/>
    <property type="project" value="InterPro"/>
</dbReference>
<comment type="subcellular location">
    <subcellularLocation>
        <location evidence="1">Membrane</location>
        <topology evidence="1">Multi-pass membrane protein</topology>
    </subcellularLocation>
</comment>
<dbReference type="SUPFAM" id="SSF81660">
    <property type="entry name" value="Metal cation-transporting ATPase, ATP-binding domain N"/>
    <property type="match status" value="1"/>
</dbReference>
<sequence>MWQKYTLLHYTPFDPTTKRTIAKIKDNATGRIFRACKGAPQVCLDMDDNADSLRTEVEGRINEYASRGYRGLGVSYSEGDVPIEEATWKLVGILPLFDPPRHDTADTVKKAIELGVAVKMVTGDHRVIAIETCRQLGMPTNILDTSFFNTAPPPGINLAQMVYDTDGFAQVFPEHKFEIVRQLQTLDKVVGMTGDGVNDAPALAQADIGIAVDDATDAARAAADIVLVSPGLSVIITAIRMSREIFLRMKNYAMYSIGMTVRIVLTFGLLTVCWNWYFPTILVVVLAILNDGTILTISKDNVTASRTPDSWKLKQVFISSICFGIWLTISTIVLFGVAYNTSAFEGFIDAENLCVNCLKETCDNFFTAKVQECSINNAPSDCGELDGSVYKNGSVPSYSTLSDNRQKWIKAYEEDYNKKSKNGQFQDIFKDLKGSHINDLGREPSANEVYIQFVDQYTANVTAVAAAKDGNGVNYCDFVWGYSNFNATWTKNNKNIGPGMQKKDGILRSLIYTQVSISGQALIFVTRTAGINTWFFAEKPCNLLLIAFVFAQVVASVIGYYGFNGYPSDRIAVFGCGGGYLVIAWLWSIVWHFPLDLIKFAVNYVLNANTYQGTAFDSRINAGHPSMSHARVTQHARSVRASRTVA</sequence>
<dbReference type="NCBIfam" id="TIGR01494">
    <property type="entry name" value="ATPase_P-type"/>
    <property type="match status" value="1"/>
</dbReference>
<keyword evidence="6" id="KW-0547">Nucleotide-binding</keyword>
<evidence type="ECO:0000256" key="3">
    <source>
        <dbReference type="ARBA" id="ARBA00022553"/>
    </source>
</evidence>
<feature type="transmembrane region" description="Helical" evidence="11">
    <location>
        <begin position="316"/>
        <end position="339"/>
    </location>
</feature>
<dbReference type="AlphaFoldDB" id="A0A1V9ZH91"/>
<dbReference type="GO" id="GO:0046872">
    <property type="term" value="F:metal ion binding"/>
    <property type="evidence" value="ECO:0007669"/>
    <property type="project" value="UniProtKB-KW"/>
</dbReference>
<comment type="caution">
    <text evidence="12">The sequence shown here is derived from an EMBL/GenBank/DDBJ whole genome shotgun (WGS) entry which is preliminary data.</text>
</comment>
<keyword evidence="4 11" id="KW-0812">Transmembrane</keyword>
<keyword evidence="10 11" id="KW-0472">Membrane</keyword>
<keyword evidence="9 11" id="KW-1133">Transmembrane helix</keyword>
<keyword evidence="5" id="KW-0479">Metal-binding</keyword>
<evidence type="ECO:0000256" key="11">
    <source>
        <dbReference type="SAM" id="Phobius"/>
    </source>
</evidence>
<evidence type="ECO:0000256" key="1">
    <source>
        <dbReference type="ARBA" id="ARBA00004141"/>
    </source>
</evidence>
<dbReference type="PRINTS" id="PR00120">
    <property type="entry name" value="HATPASE"/>
</dbReference>
<evidence type="ECO:0000256" key="5">
    <source>
        <dbReference type="ARBA" id="ARBA00022723"/>
    </source>
</evidence>
<dbReference type="GO" id="GO:0016020">
    <property type="term" value="C:membrane"/>
    <property type="evidence" value="ECO:0007669"/>
    <property type="project" value="UniProtKB-SubCell"/>
</dbReference>
<keyword evidence="3" id="KW-0597">Phosphoprotein</keyword>
<organism evidence="12 13">
    <name type="scientific">Achlya hypogyna</name>
    <name type="common">Oomycete</name>
    <name type="synonym">Protoachlya hypogyna</name>
    <dbReference type="NCBI Taxonomy" id="1202772"/>
    <lineage>
        <taxon>Eukaryota</taxon>
        <taxon>Sar</taxon>
        <taxon>Stramenopiles</taxon>
        <taxon>Oomycota</taxon>
        <taxon>Saprolegniomycetes</taxon>
        <taxon>Saprolegniales</taxon>
        <taxon>Achlyaceae</taxon>
        <taxon>Achlya</taxon>
    </lineage>
</organism>
<dbReference type="InterPro" id="IPR001757">
    <property type="entry name" value="P_typ_ATPase"/>
</dbReference>
<comment type="similarity">
    <text evidence="2">Belongs to the cation transport ATPase (P-type) (TC 3.A.3) family. Type IIIA subfamily.</text>
</comment>
<dbReference type="SUPFAM" id="SSF56784">
    <property type="entry name" value="HAD-like"/>
    <property type="match status" value="1"/>
</dbReference>
<evidence type="ECO:0000256" key="10">
    <source>
        <dbReference type="ARBA" id="ARBA00023136"/>
    </source>
</evidence>
<proteinExistence type="inferred from homology"/>
<feature type="transmembrane region" description="Helical" evidence="11">
    <location>
        <begin position="276"/>
        <end position="295"/>
    </location>
</feature>